<protein>
    <submittedName>
        <fullName evidence="3">Isopeptide-forming domain-containing fimbrial protein</fullName>
    </submittedName>
</protein>
<dbReference type="AlphaFoldDB" id="A0A7J5TIN8"/>
<dbReference type="Gene3D" id="2.60.40.10">
    <property type="entry name" value="Immunoglobulins"/>
    <property type="match status" value="1"/>
</dbReference>
<comment type="caution">
    <text evidence="3">The sequence shown here is derived from an EMBL/GenBank/DDBJ whole genome shotgun (WGS) entry which is preliminary data.</text>
</comment>
<keyword evidence="1" id="KW-0812">Transmembrane</keyword>
<dbReference type="InterPro" id="IPR041033">
    <property type="entry name" value="SpaA_PFL_dom_1"/>
</dbReference>
<name>A0A7J5TIN8_9BIFI</name>
<feature type="domain" description="SpaA-like prealbumin fold" evidence="2">
    <location>
        <begin position="409"/>
        <end position="511"/>
    </location>
</feature>
<dbReference type="EMBL" id="WDPD01000003">
    <property type="protein sequence ID" value="KAB7461758.1"/>
    <property type="molecule type" value="Genomic_DNA"/>
</dbReference>
<proteinExistence type="predicted"/>
<sequence>MDRRDANNRTREEGLMKMRKLFAVVAAAATLIGGAVFGAATAVADGTATITALNAQQGCTYTAYKFAEFSNPQGVTKITSIDIATTASGSFLTTITTAAQDAKNNTTVPAEYKNNVAAWIATFSASELRTFADEMKASLSEITNLNDFNKGTATNTGSSPADTAIPLTEEGWYIVVKHHTEDSAVVTDSVAVVASTINGYTTMEFDLDDGQKNVIALGQFNPKDENQPNAPNKYVYDKTMCSEDISKNTDSMDDKSVSVGTELCYVVQTNVSKAAAGYTTYPITISDTVSKGLTYNETDGAVQIKAYWGDMKSTSADDKHLIDSSAYTVTTTSNADGSTTMLVAFTDAHNWAGNQLWISYSATVNKDAGAADAVTVSNSAKVQHNGNDWSETTSTHQYVGGFSFFKYGVDNNVEAALSGAKFNVFGGTSATGTPLTFTKVDNADGTSYYYYDPAGTVTEVESDSEGNVKVYGLKGHMSTESEDDGVYTLKETAAPSGYMNVDAVKPVFTVRVDLSVTSGVVSNTLLLTSNNNGLKLASQDGTDKSIKVKNVKSLTQLPLTGGAGIILFSVIAALLIAVAAIATVRIRAVKRELQA</sequence>
<dbReference type="InterPro" id="IPR013783">
    <property type="entry name" value="Ig-like_fold"/>
</dbReference>
<feature type="transmembrane region" description="Helical" evidence="1">
    <location>
        <begin position="559"/>
        <end position="584"/>
    </location>
</feature>
<dbReference type="InterPro" id="IPR026466">
    <property type="entry name" value="Fim_isopep_form_D2_dom"/>
</dbReference>
<evidence type="ECO:0000313" key="3">
    <source>
        <dbReference type="EMBL" id="KAB7461758.1"/>
    </source>
</evidence>
<dbReference type="GO" id="GO:0005975">
    <property type="term" value="P:carbohydrate metabolic process"/>
    <property type="evidence" value="ECO:0007669"/>
    <property type="project" value="UniProtKB-ARBA"/>
</dbReference>
<reference evidence="3 4" key="1">
    <citation type="journal article" date="2019" name="Nat. Med.">
        <title>A library of human gut bacterial isolates paired with longitudinal multiomics data enables mechanistic microbiome research.</title>
        <authorList>
            <person name="Poyet M."/>
            <person name="Groussin M."/>
            <person name="Gibbons S.M."/>
            <person name="Avila-Pacheco J."/>
            <person name="Jiang X."/>
            <person name="Kearney S.M."/>
            <person name="Perrotta A.R."/>
            <person name="Berdy B."/>
            <person name="Zhao S."/>
            <person name="Lieberman T.D."/>
            <person name="Swanson P.K."/>
            <person name="Smith M."/>
            <person name="Roesemann S."/>
            <person name="Alexander J.E."/>
            <person name="Rich S.A."/>
            <person name="Livny J."/>
            <person name="Vlamakis H."/>
            <person name="Clish C."/>
            <person name="Bullock K."/>
            <person name="Deik A."/>
            <person name="Scott J."/>
            <person name="Pierce K.A."/>
            <person name="Xavier R.J."/>
            <person name="Alm E.J."/>
        </authorList>
    </citation>
    <scope>NUCLEOTIDE SEQUENCE [LARGE SCALE GENOMIC DNA]</scope>
    <source>
        <strain evidence="3 4">BIOML-A2</strain>
    </source>
</reference>
<accession>A0A7J5TIN8</accession>
<evidence type="ECO:0000256" key="1">
    <source>
        <dbReference type="SAM" id="Phobius"/>
    </source>
</evidence>
<keyword evidence="1" id="KW-1133">Transmembrane helix</keyword>
<dbReference type="NCBIfam" id="TIGR04226">
    <property type="entry name" value="RrgB_K2N_iso_D2"/>
    <property type="match status" value="1"/>
</dbReference>
<gene>
    <name evidence="3" type="ORF">GBB04_04730</name>
</gene>
<evidence type="ECO:0000313" key="4">
    <source>
        <dbReference type="Proteomes" id="UP000429211"/>
    </source>
</evidence>
<keyword evidence="1" id="KW-0472">Membrane</keyword>
<evidence type="ECO:0000259" key="2">
    <source>
        <dbReference type="Pfam" id="PF17802"/>
    </source>
</evidence>
<organism evidence="3 4">
    <name type="scientific">Bifidobacterium dentium</name>
    <dbReference type="NCBI Taxonomy" id="1689"/>
    <lineage>
        <taxon>Bacteria</taxon>
        <taxon>Bacillati</taxon>
        <taxon>Actinomycetota</taxon>
        <taxon>Actinomycetes</taxon>
        <taxon>Bifidobacteriales</taxon>
        <taxon>Bifidobacteriaceae</taxon>
        <taxon>Bifidobacterium</taxon>
    </lineage>
</organism>
<dbReference type="Proteomes" id="UP000429211">
    <property type="component" value="Unassembled WGS sequence"/>
</dbReference>
<dbReference type="Pfam" id="PF17802">
    <property type="entry name" value="SpaA"/>
    <property type="match status" value="1"/>
</dbReference>
<dbReference type="Gene3D" id="2.60.40.740">
    <property type="match status" value="1"/>
</dbReference>